<name>A0AAV4U7C7_9ARAC</name>
<organism evidence="1 2">
    <name type="scientific">Caerostris darwini</name>
    <dbReference type="NCBI Taxonomy" id="1538125"/>
    <lineage>
        <taxon>Eukaryota</taxon>
        <taxon>Metazoa</taxon>
        <taxon>Ecdysozoa</taxon>
        <taxon>Arthropoda</taxon>
        <taxon>Chelicerata</taxon>
        <taxon>Arachnida</taxon>
        <taxon>Araneae</taxon>
        <taxon>Araneomorphae</taxon>
        <taxon>Entelegynae</taxon>
        <taxon>Araneoidea</taxon>
        <taxon>Araneidae</taxon>
        <taxon>Caerostris</taxon>
    </lineage>
</organism>
<protein>
    <submittedName>
        <fullName evidence="1">Uncharacterized protein</fullName>
    </submittedName>
</protein>
<gene>
    <name evidence="1" type="ORF">CDAR_122321</name>
</gene>
<proteinExistence type="predicted"/>
<reference evidence="1 2" key="1">
    <citation type="submission" date="2021-06" db="EMBL/GenBank/DDBJ databases">
        <title>Caerostris darwini draft genome.</title>
        <authorList>
            <person name="Kono N."/>
            <person name="Arakawa K."/>
        </authorList>
    </citation>
    <scope>NUCLEOTIDE SEQUENCE [LARGE SCALE GENOMIC DNA]</scope>
</reference>
<evidence type="ECO:0000313" key="2">
    <source>
        <dbReference type="Proteomes" id="UP001054837"/>
    </source>
</evidence>
<keyword evidence="2" id="KW-1185">Reference proteome</keyword>
<dbReference type="Proteomes" id="UP001054837">
    <property type="component" value="Unassembled WGS sequence"/>
</dbReference>
<dbReference type="AlphaFoldDB" id="A0AAV4U7C7"/>
<sequence length="47" mass="5236">PSVIPERPNNWDNVDPDKAAKTAYVFRLVSSITLDMLGDTSTIFIIN</sequence>
<accession>A0AAV4U7C7</accession>
<evidence type="ECO:0000313" key="1">
    <source>
        <dbReference type="EMBL" id="GIY53642.1"/>
    </source>
</evidence>
<dbReference type="EMBL" id="BPLQ01010786">
    <property type="protein sequence ID" value="GIY53642.1"/>
    <property type="molecule type" value="Genomic_DNA"/>
</dbReference>
<feature type="non-terminal residue" evidence="1">
    <location>
        <position position="1"/>
    </location>
</feature>
<comment type="caution">
    <text evidence="1">The sequence shown here is derived from an EMBL/GenBank/DDBJ whole genome shotgun (WGS) entry which is preliminary data.</text>
</comment>